<gene>
    <name evidence="2" type="ORF">CLOSTHATH_06455</name>
</gene>
<reference evidence="2 3" key="1">
    <citation type="submission" date="2010-01" db="EMBL/GenBank/DDBJ databases">
        <authorList>
            <person name="Weinstock G."/>
            <person name="Sodergren E."/>
            <person name="Clifton S."/>
            <person name="Fulton L."/>
            <person name="Fulton B."/>
            <person name="Courtney L."/>
            <person name="Fronick C."/>
            <person name="Harrison M."/>
            <person name="Strong C."/>
            <person name="Farmer C."/>
            <person name="Delahaunty K."/>
            <person name="Markovic C."/>
            <person name="Hall O."/>
            <person name="Minx P."/>
            <person name="Tomlinson C."/>
            <person name="Mitreva M."/>
            <person name="Nelson J."/>
            <person name="Hou S."/>
            <person name="Wollam A."/>
            <person name="Pepin K.H."/>
            <person name="Johnson M."/>
            <person name="Bhonagiri V."/>
            <person name="Nash W.E."/>
            <person name="Warren W."/>
            <person name="Chinwalla A."/>
            <person name="Mardis E.R."/>
            <person name="Wilson R.K."/>
        </authorList>
    </citation>
    <scope>NUCLEOTIDE SEQUENCE [LARGE SCALE GENOMIC DNA]</scope>
    <source>
        <strain evidence="2 3">DSM 13479</strain>
    </source>
</reference>
<evidence type="ECO:0000313" key="3">
    <source>
        <dbReference type="Proteomes" id="UP000004968"/>
    </source>
</evidence>
<evidence type="ECO:0000256" key="1">
    <source>
        <dbReference type="SAM" id="SignalP"/>
    </source>
</evidence>
<name>D3AS48_9FIRM</name>
<organism evidence="2 3">
    <name type="scientific">Hungatella hathewayi DSM 13479</name>
    <dbReference type="NCBI Taxonomy" id="566550"/>
    <lineage>
        <taxon>Bacteria</taxon>
        <taxon>Bacillati</taxon>
        <taxon>Bacillota</taxon>
        <taxon>Clostridia</taxon>
        <taxon>Lachnospirales</taxon>
        <taxon>Lachnospiraceae</taxon>
        <taxon>Hungatella</taxon>
    </lineage>
</organism>
<comment type="caution">
    <text evidence="2">The sequence shown here is derived from an EMBL/GenBank/DDBJ whole genome shotgun (WGS) entry which is preliminary data.</text>
</comment>
<sequence length="79" mass="9305">MEKTGFYRKRGIIMNLKLGSFVLAATVALSVNGCWQKTEQTVEVEAEMVPVLDVYAGKNEEKNLNFWYRRMRKRIRMYP</sequence>
<proteinExistence type="predicted"/>
<dbReference type="AlphaFoldDB" id="D3AS48"/>
<accession>D3AS48</accession>
<keyword evidence="1" id="KW-0732">Signal</keyword>
<protein>
    <submittedName>
        <fullName evidence="2">Uncharacterized protein</fullName>
    </submittedName>
</protein>
<evidence type="ECO:0000313" key="2">
    <source>
        <dbReference type="EMBL" id="EFC95360.1"/>
    </source>
</evidence>
<dbReference type="HOGENOM" id="CLU_2601282_0_0_9"/>
<feature type="signal peptide" evidence="1">
    <location>
        <begin position="1"/>
        <end position="24"/>
    </location>
</feature>
<feature type="chain" id="PRO_5039636207" evidence="1">
    <location>
        <begin position="25"/>
        <end position="79"/>
    </location>
</feature>
<dbReference type="EMBL" id="ACIO01000769">
    <property type="protein sequence ID" value="EFC95360.1"/>
    <property type="molecule type" value="Genomic_DNA"/>
</dbReference>
<dbReference type="Proteomes" id="UP000004968">
    <property type="component" value="Unassembled WGS sequence"/>
</dbReference>